<dbReference type="InterPro" id="IPR001962">
    <property type="entry name" value="Asn_synthase"/>
</dbReference>
<dbReference type="CDD" id="cd01991">
    <property type="entry name" value="Asn_synthase_B_C"/>
    <property type="match status" value="1"/>
</dbReference>
<name>A0ABZ0QQG5_9FIRM</name>
<keyword evidence="10" id="KW-0436">Ligase</keyword>
<dbReference type="GO" id="GO:0004066">
    <property type="term" value="F:asparagine synthase (glutamine-hydrolyzing) activity"/>
    <property type="evidence" value="ECO:0007669"/>
    <property type="project" value="UniProtKB-EC"/>
</dbReference>
<dbReference type="InterPro" id="IPR029055">
    <property type="entry name" value="Ntn_hydrolases_N"/>
</dbReference>
<organism evidence="10 11">
    <name type="scientific">Thermaerobacter composti</name>
    <dbReference type="NCBI Taxonomy" id="554949"/>
    <lineage>
        <taxon>Bacteria</taxon>
        <taxon>Bacillati</taxon>
        <taxon>Bacillota</taxon>
        <taxon>Clostridia</taxon>
        <taxon>Eubacteriales</taxon>
        <taxon>Clostridiales Family XVII. Incertae Sedis</taxon>
        <taxon>Thermaerobacter</taxon>
    </lineage>
</organism>
<protein>
    <recommendedName>
        <fullName evidence="3">asparagine synthase (glutamine-hydrolyzing)</fullName>
        <ecNumber evidence="3">6.3.5.4</ecNumber>
    </recommendedName>
</protein>
<comment type="similarity">
    <text evidence="2">Belongs to the asparagine synthetase family.</text>
</comment>
<dbReference type="Gene3D" id="3.60.20.10">
    <property type="entry name" value="Glutamine Phosphoribosylpyrophosphate, subunit 1, domain 1"/>
    <property type="match status" value="1"/>
</dbReference>
<dbReference type="EC" id="6.3.5.4" evidence="3"/>
<dbReference type="CDD" id="cd00712">
    <property type="entry name" value="AsnB"/>
    <property type="match status" value="1"/>
</dbReference>
<dbReference type="SUPFAM" id="SSF56235">
    <property type="entry name" value="N-terminal nucleophile aminohydrolases (Ntn hydrolases)"/>
    <property type="match status" value="1"/>
</dbReference>
<keyword evidence="7" id="KW-0315">Glutamine amidotransferase</keyword>
<evidence type="ECO:0000259" key="9">
    <source>
        <dbReference type="PROSITE" id="PS51278"/>
    </source>
</evidence>
<accession>A0ABZ0QQG5</accession>
<keyword evidence="6" id="KW-0028">Amino-acid biosynthesis</keyword>
<evidence type="ECO:0000256" key="3">
    <source>
        <dbReference type="ARBA" id="ARBA00012737"/>
    </source>
</evidence>
<dbReference type="InterPro" id="IPR006426">
    <property type="entry name" value="Asn_synth_AEB"/>
</dbReference>
<gene>
    <name evidence="10" type="primary">asnB</name>
    <name evidence="10" type="ORF">Q5761_03015</name>
</gene>
<keyword evidence="11" id="KW-1185">Reference proteome</keyword>
<dbReference type="PROSITE" id="PS51278">
    <property type="entry name" value="GATASE_TYPE_2"/>
    <property type="match status" value="1"/>
</dbReference>
<dbReference type="Gene3D" id="3.40.50.620">
    <property type="entry name" value="HUPs"/>
    <property type="match status" value="1"/>
</dbReference>
<keyword evidence="4" id="KW-0547">Nucleotide-binding</keyword>
<dbReference type="InterPro" id="IPR051786">
    <property type="entry name" value="ASN_synthetase/amidase"/>
</dbReference>
<dbReference type="InterPro" id="IPR014729">
    <property type="entry name" value="Rossmann-like_a/b/a_fold"/>
</dbReference>
<comment type="pathway">
    <text evidence="1">Amino-acid biosynthesis; L-asparagine biosynthesis; L-asparagine from L-aspartate (L-Gln route): step 1/1.</text>
</comment>
<dbReference type="SUPFAM" id="SSF52402">
    <property type="entry name" value="Adenine nucleotide alpha hydrolases-like"/>
    <property type="match status" value="1"/>
</dbReference>
<evidence type="ECO:0000256" key="7">
    <source>
        <dbReference type="ARBA" id="ARBA00022962"/>
    </source>
</evidence>
<dbReference type="Proteomes" id="UP001304683">
    <property type="component" value="Chromosome"/>
</dbReference>
<evidence type="ECO:0000256" key="4">
    <source>
        <dbReference type="ARBA" id="ARBA00022741"/>
    </source>
</evidence>
<evidence type="ECO:0000313" key="10">
    <source>
        <dbReference type="EMBL" id="WPD19656.1"/>
    </source>
</evidence>
<sequence>MCGIAGWIDWERDLTREVSVLEAMTETLACRGPDESGHWVTRHAALGQRRLIVIDPVGGVQPMVRERGGDRFVLAYNGELYNAAELRCELEALGHRFTTRSDTEVVLAAYMAWGERAPERLNGIFAFAVWDERAQRLFLARDRFGIKPLFYQVRGGTLLFASELKALLAHPEVEPVVDAEGLLEIFALGPARTPGHGIFRGIRELLPGHYLVCDRQGLRQVHYWRLESRPHTDDPATTVATVRDLLADAVRRQLVSDVPLGTLLSGGLDSSAVTALAARALAEAGREAPLRTFSVDYEGNDRFFQPNDFQPEADAPYVDLMVRTLGTRHRVVRLSTAALVEALARAVTARDLPGMADIDASLLLFCEAIRRDVTVALSGECADEVFCGYPWFFRDDALRADTFPWSLKLDARLAVLHPALRERLRPGEYLADRYRQALAEVPRLEGEEPAAARRREIAYLTLTRWMPVLLDRNDRMSMAVGLEVRVPFCDHRLVEYVWNVPWALKTMGGREKGLLRHALAGVLPDAVLWRKKSPYPKTFNPAYLAAVGQWVRSILADPHSPLRPLIDEGAVRELVEAEGEFDLPWFGQLMRRPQMLAYLAQVDLWLRKYRVRVEV</sequence>
<keyword evidence="5" id="KW-0067">ATP-binding</keyword>
<dbReference type="PANTHER" id="PTHR43284:SF1">
    <property type="entry name" value="ASPARAGINE SYNTHETASE"/>
    <property type="match status" value="1"/>
</dbReference>
<evidence type="ECO:0000256" key="8">
    <source>
        <dbReference type="ARBA" id="ARBA00048741"/>
    </source>
</evidence>
<proteinExistence type="inferred from homology"/>
<dbReference type="PANTHER" id="PTHR43284">
    <property type="entry name" value="ASPARAGINE SYNTHETASE (GLUTAMINE-HYDROLYZING)"/>
    <property type="match status" value="1"/>
</dbReference>
<dbReference type="Pfam" id="PF00733">
    <property type="entry name" value="Asn_synthase"/>
    <property type="match status" value="1"/>
</dbReference>
<dbReference type="RefSeq" id="WP_318751147.1">
    <property type="nucleotide sequence ID" value="NZ_CP132508.1"/>
</dbReference>
<reference evidence="10 11" key="1">
    <citation type="submission" date="2023-08" db="EMBL/GenBank/DDBJ databases">
        <title>Genome sequence of Thermaerobacter compostii strain Ins1, a spore-forming filamentous bacterium isolated from a deep geothermal reservoir.</title>
        <authorList>
            <person name="Bregnard D."/>
            <person name="Gonzalez D."/>
            <person name="Junier P."/>
        </authorList>
    </citation>
    <scope>NUCLEOTIDE SEQUENCE [LARGE SCALE GENOMIC DNA]</scope>
    <source>
        <strain evidence="10 11">Ins1</strain>
    </source>
</reference>
<keyword evidence="6" id="KW-0061">Asparagine biosynthesis</keyword>
<evidence type="ECO:0000256" key="1">
    <source>
        <dbReference type="ARBA" id="ARBA00005187"/>
    </source>
</evidence>
<dbReference type="InterPro" id="IPR017932">
    <property type="entry name" value="GATase_2_dom"/>
</dbReference>
<evidence type="ECO:0000256" key="5">
    <source>
        <dbReference type="ARBA" id="ARBA00022840"/>
    </source>
</evidence>
<dbReference type="EMBL" id="CP132508">
    <property type="protein sequence ID" value="WPD19656.1"/>
    <property type="molecule type" value="Genomic_DNA"/>
</dbReference>
<dbReference type="InterPro" id="IPR033738">
    <property type="entry name" value="AsnB_N"/>
</dbReference>
<dbReference type="PIRSF" id="PIRSF001589">
    <property type="entry name" value="Asn_synthetase_glu-h"/>
    <property type="match status" value="1"/>
</dbReference>
<dbReference type="Pfam" id="PF13537">
    <property type="entry name" value="GATase_7"/>
    <property type="match status" value="1"/>
</dbReference>
<comment type="catalytic activity">
    <reaction evidence="8">
        <text>L-aspartate + L-glutamine + ATP + H2O = L-asparagine + L-glutamate + AMP + diphosphate + H(+)</text>
        <dbReference type="Rhea" id="RHEA:12228"/>
        <dbReference type="ChEBI" id="CHEBI:15377"/>
        <dbReference type="ChEBI" id="CHEBI:15378"/>
        <dbReference type="ChEBI" id="CHEBI:29985"/>
        <dbReference type="ChEBI" id="CHEBI:29991"/>
        <dbReference type="ChEBI" id="CHEBI:30616"/>
        <dbReference type="ChEBI" id="CHEBI:33019"/>
        <dbReference type="ChEBI" id="CHEBI:58048"/>
        <dbReference type="ChEBI" id="CHEBI:58359"/>
        <dbReference type="ChEBI" id="CHEBI:456215"/>
        <dbReference type="EC" id="6.3.5.4"/>
    </reaction>
</comment>
<dbReference type="NCBIfam" id="TIGR01536">
    <property type="entry name" value="asn_synth_AEB"/>
    <property type="match status" value="1"/>
</dbReference>
<evidence type="ECO:0000256" key="6">
    <source>
        <dbReference type="ARBA" id="ARBA00022888"/>
    </source>
</evidence>
<evidence type="ECO:0000313" key="11">
    <source>
        <dbReference type="Proteomes" id="UP001304683"/>
    </source>
</evidence>
<feature type="domain" description="Glutamine amidotransferase type-2" evidence="9">
    <location>
        <begin position="2"/>
        <end position="216"/>
    </location>
</feature>
<evidence type="ECO:0000256" key="2">
    <source>
        <dbReference type="ARBA" id="ARBA00005752"/>
    </source>
</evidence>